<keyword evidence="1 2" id="KW-0808">Transferase</keyword>
<dbReference type="Gene3D" id="3.30.1540.10">
    <property type="entry name" value="formyl-coa transferase, domain 3"/>
    <property type="match status" value="1"/>
</dbReference>
<dbReference type="SUPFAM" id="SSF89796">
    <property type="entry name" value="CoA-transferase family III (CaiB/BaiF)"/>
    <property type="match status" value="1"/>
</dbReference>
<dbReference type="RefSeq" id="WP_179432434.1">
    <property type="nucleotide sequence ID" value="NZ_BAABLC010000001.1"/>
</dbReference>
<evidence type="ECO:0000256" key="1">
    <source>
        <dbReference type="ARBA" id="ARBA00022679"/>
    </source>
</evidence>
<dbReference type="PANTHER" id="PTHR48207">
    <property type="entry name" value="SUCCINATE--HYDROXYMETHYLGLUTARATE COA-TRANSFERASE"/>
    <property type="match status" value="1"/>
</dbReference>
<name>A0A7Y9EUQ3_9MICO</name>
<dbReference type="EMBL" id="JACCBH010000001">
    <property type="protein sequence ID" value="NYD54258.1"/>
    <property type="molecule type" value="Genomic_DNA"/>
</dbReference>
<protein>
    <submittedName>
        <fullName evidence="2">Crotonobetainyl-CoA:carnitine CoA-transferase CaiB-like acyl-CoA transferase</fullName>
    </submittedName>
</protein>
<dbReference type="InterPro" id="IPR023606">
    <property type="entry name" value="CoA-Trfase_III_dom_1_sf"/>
</dbReference>
<dbReference type="InterPro" id="IPR050483">
    <property type="entry name" value="CoA-transferase_III_domain"/>
</dbReference>
<evidence type="ECO:0000313" key="3">
    <source>
        <dbReference type="Proteomes" id="UP000552045"/>
    </source>
</evidence>
<evidence type="ECO:0000313" key="2">
    <source>
        <dbReference type="EMBL" id="NYD54258.1"/>
    </source>
</evidence>
<gene>
    <name evidence="2" type="ORF">BKA02_001313</name>
</gene>
<dbReference type="Pfam" id="PF02515">
    <property type="entry name" value="CoA_transf_3"/>
    <property type="match status" value="1"/>
</dbReference>
<proteinExistence type="predicted"/>
<dbReference type="GO" id="GO:0008410">
    <property type="term" value="F:CoA-transferase activity"/>
    <property type="evidence" value="ECO:0007669"/>
    <property type="project" value="TreeGrafter"/>
</dbReference>
<dbReference type="Gene3D" id="3.40.50.10540">
    <property type="entry name" value="Crotonobetainyl-coa:carnitine coa-transferase, domain 1"/>
    <property type="match status" value="1"/>
</dbReference>
<dbReference type="AlphaFoldDB" id="A0A7Y9EUQ3"/>
<reference evidence="2 3" key="1">
    <citation type="submission" date="2020-07" db="EMBL/GenBank/DDBJ databases">
        <title>Sequencing the genomes of 1000 actinobacteria strains.</title>
        <authorList>
            <person name="Klenk H.-P."/>
        </authorList>
    </citation>
    <scope>NUCLEOTIDE SEQUENCE [LARGE SCALE GENOMIC DNA]</scope>
    <source>
        <strain evidence="2 3">DSM 22185</strain>
    </source>
</reference>
<comment type="caution">
    <text evidence="2">The sequence shown here is derived from an EMBL/GenBank/DDBJ whole genome shotgun (WGS) entry which is preliminary data.</text>
</comment>
<keyword evidence="3" id="KW-1185">Reference proteome</keyword>
<accession>A0A7Y9EUQ3</accession>
<sequence>MRTDLDSNAPGVLTGIKVLDFTHIFSGPQTTQILGDLGADVIKVERVDGGDPARRYGQGVDDEGMGGSFVALNRNKRSIAVDVASDDGREIVRRLVAECDVLVQNFKTGQMARWGLDYDTVHELNPRIVYCSISGFGSEGPLAKRAANDLVIQAYSGLLSFTGEPGGGPVRVGTAVADLTAGTNAALGILAALFQRERTGLGQEITTSMLEGMVSMMNYFFVDYWLKGIVPQPLGTANRLGIPNQAFPTADGWIVISNANEPMWVRCCEALGIAELAHDPRFDSLAHRYEHTSELVEAVTEATRRLRTEEALRRLGAASVSCGPINDLPTVADDPQLDALGMFFDVPVGAGTERVVGSAFSLRDAPLVARRGVPEVGQHTDEVLDEIGYDEERIARLRREGIIG</sequence>
<dbReference type="PANTHER" id="PTHR48207:SF3">
    <property type="entry name" value="SUCCINATE--HYDROXYMETHYLGLUTARATE COA-TRANSFERASE"/>
    <property type="match status" value="1"/>
</dbReference>
<organism evidence="2 3">
    <name type="scientific">Microbacterium pseudoresistens</name>
    <dbReference type="NCBI Taxonomy" id="640634"/>
    <lineage>
        <taxon>Bacteria</taxon>
        <taxon>Bacillati</taxon>
        <taxon>Actinomycetota</taxon>
        <taxon>Actinomycetes</taxon>
        <taxon>Micrococcales</taxon>
        <taxon>Microbacteriaceae</taxon>
        <taxon>Microbacterium</taxon>
    </lineage>
</organism>
<dbReference type="InterPro" id="IPR044855">
    <property type="entry name" value="CoA-Trfase_III_dom3_sf"/>
</dbReference>
<dbReference type="InterPro" id="IPR003673">
    <property type="entry name" value="CoA-Trfase_fam_III"/>
</dbReference>
<dbReference type="Proteomes" id="UP000552045">
    <property type="component" value="Unassembled WGS sequence"/>
</dbReference>